<protein>
    <submittedName>
        <fullName evidence="4">Chitin-binding protein</fullName>
    </submittedName>
</protein>
<dbReference type="Proteomes" id="UP000588112">
    <property type="component" value="Unassembled WGS sequence"/>
</dbReference>
<evidence type="ECO:0000256" key="2">
    <source>
        <dbReference type="SAM" id="MobiDB-lite"/>
    </source>
</evidence>
<dbReference type="Pfam" id="PF03067">
    <property type="entry name" value="LPMO_10"/>
    <property type="match status" value="1"/>
</dbReference>
<dbReference type="EMBL" id="JACHBR010000001">
    <property type="protein sequence ID" value="MBB5626579.1"/>
    <property type="molecule type" value="Genomic_DNA"/>
</dbReference>
<dbReference type="CDD" id="cd21177">
    <property type="entry name" value="LPMO_AA10"/>
    <property type="match status" value="1"/>
</dbReference>
<dbReference type="AlphaFoldDB" id="A0A7W8Z358"/>
<dbReference type="PANTHER" id="PTHR34823:SF1">
    <property type="entry name" value="CHITIN-BINDING TYPE-4 DOMAIN-CONTAINING PROTEIN"/>
    <property type="match status" value="1"/>
</dbReference>
<evidence type="ECO:0000313" key="5">
    <source>
        <dbReference type="Proteomes" id="UP000588112"/>
    </source>
</evidence>
<comment type="caution">
    <text evidence="4">The sequence shown here is derived from an EMBL/GenBank/DDBJ whole genome shotgun (WGS) entry which is preliminary data.</text>
</comment>
<keyword evidence="5" id="KW-1185">Reference proteome</keyword>
<evidence type="ECO:0000313" key="4">
    <source>
        <dbReference type="EMBL" id="MBB5626579.1"/>
    </source>
</evidence>
<dbReference type="InterPro" id="IPR014756">
    <property type="entry name" value="Ig_E-set"/>
</dbReference>
<dbReference type="RefSeq" id="WP_204070382.1">
    <property type="nucleotide sequence ID" value="NZ_BOOS01000029.1"/>
</dbReference>
<dbReference type="InterPro" id="IPR051024">
    <property type="entry name" value="GlcNAc_Chitin_IntDeg"/>
</dbReference>
<sequence length="202" mass="22706">MAMEDVDVAPRHGRVTHPRSRADIEFNSGWLANALEGGKFFPATRIGLTDPDVPTDVPSGPKPVPPDGQIASGGSEPEAVRLDEVRDWPKVDLRSGAEVPFQWSFSAKHKTRRYNYFVTKEGWDPQAPLSRDQFEPEPFATYKPYGDIPQWEMPDASQDPHLDKPHTIRLPERSGYHVILGVWEVADTGHAFYQVIDGNFTQ</sequence>
<gene>
    <name evidence="4" type="ORF">BJ981_002278</name>
</gene>
<accession>A0A7W8Z358</accession>
<organism evidence="4 5">
    <name type="scientific">Sphaerisporangium krabiense</name>
    <dbReference type="NCBI Taxonomy" id="763782"/>
    <lineage>
        <taxon>Bacteria</taxon>
        <taxon>Bacillati</taxon>
        <taxon>Actinomycetota</taxon>
        <taxon>Actinomycetes</taxon>
        <taxon>Streptosporangiales</taxon>
        <taxon>Streptosporangiaceae</taxon>
        <taxon>Sphaerisporangium</taxon>
    </lineage>
</organism>
<evidence type="ECO:0000256" key="1">
    <source>
        <dbReference type="ARBA" id="ARBA00022729"/>
    </source>
</evidence>
<keyword evidence="1" id="KW-0732">Signal</keyword>
<reference evidence="4 5" key="1">
    <citation type="submission" date="2020-08" db="EMBL/GenBank/DDBJ databases">
        <title>Sequencing the genomes of 1000 actinobacteria strains.</title>
        <authorList>
            <person name="Klenk H.-P."/>
        </authorList>
    </citation>
    <scope>NUCLEOTIDE SEQUENCE [LARGE SCALE GENOMIC DNA]</scope>
    <source>
        <strain evidence="4 5">DSM 45790</strain>
    </source>
</reference>
<proteinExistence type="predicted"/>
<dbReference type="InterPro" id="IPR004302">
    <property type="entry name" value="Cellulose/chitin-bd_N"/>
</dbReference>
<feature type="region of interest" description="Disordered" evidence="2">
    <location>
        <begin position="49"/>
        <end position="77"/>
    </location>
</feature>
<evidence type="ECO:0000259" key="3">
    <source>
        <dbReference type="Pfam" id="PF03067"/>
    </source>
</evidence>
<feature type="domain" description="Chitin-binding type-4" evidence="3">
    <location>
        <begin position="12"/>
        <end position="197"/>
    </location>
</feature>
<dbReference type="SUPFAM" id="SSF81296">
    <property type="entry name" value="E set domains"/>
    <property type="match status" value="1"/>
</dbReference>
<name>A0A7W8Z358_9ACTN</name>
<dbReference type="PANTHER" id="PTHR34823">
    <property type="entry name" value="GLCNAC-BINDING PROTEIN A"/>
    <property type="match status" value="1"/>
</dbReference>
<dbReference type="Gene3D" id="2.70.50.50">
    <property type="entry name" value="chitin-binding protein cbp21"/>
    <property type="match status" value="1"/>
</dbReference>